<evidence type="ECO:0000313" key="2">
    <source>
        <dbReference type="Proteomes" id="UP001367508"/>
    </source>
</evidence>
<organism evidence="1 2">
    <name type="scientific">Canavalia gladiata</name>
    <name type="common">Sword bean</name>
    <name type="synonym">Dolichos gladiatus</name>
    <dbReference type="NCBI Taxonomy" id="3824"/>
    <lineage>
        <taxon>Eukaryota</taxon>
        <taxon>Viridiplantae</taxon>
        <taxon>Streptophyta</taxon>
        <taxon>Embryophyta</taxon>
        <taxon>Tracheophyta</taxon>
        <taxon>Spermatophyta</taxon>
        <taxon>Magnoliopsida</taxon>
        <taxon>eudicotyledons</taxon>
        <taxon>Gunneridae</taxon>
        <taxon>Pentapetalae</taxon>
        <taxon>rosids</taxon>
        <taxon>fabids</taxon>
        <taxon>Fabales</taxon>
        <taxon>Fabaceae</taxon>
        <taxon>Papilionoideae</taxon>
        <taxon>50 kb inversion clade</taxon>
        <taxon>NPAAA clade</taxon>
        <taxon>indigoferoid/millettioid clade</taxon>
        <taxon>Phaseoleae</taxon>
        <taxon>Canavalia</taxon>
    </lineage>
</organism>
<dbReference type="Proteomes" id="UP001367508">
    <property type="component" value="Unassembled WGS sequence"/>
</dbReference>
<dbReference type="AlphaFoldDB" id="A0AAN9QB98"/>
<name>A0AAN9QB98_CANGL</name>
<dbReference type="EMBL" id="JAYMYQ010000005">
    <property type="protein sequence ID" value="KAK7328639.1"/>
    <property type="molecule type" value="Genomic_DNA"/>
</dbReference>
<gene>
    <name evidence="1" type="ORF">VNO77_22753</name>
</gene>
<proteinExistence type="predicted"/>
<keyword evidence="2" id="KW-1185">Reference proteome</keyword>
<evidence type="ECO:0000313" key="1">
    <source>
        <dbReference type="EMBL" id="KAK7328639.1"/>
    </source>
</evidence>
<sequence length="261" mass="28675">MQGLKGKDLGQGSNTKPEVACTVAHPLIHIPHWEQIVLCKRGFCSLYLSNGGDRHKKNLRRSSEAFRWQLIDPVLPSIARHLPLGLLHLCSAKAVVHGKTSMLFCVSALAWNLSLAVNKVLGLTLSELFIVENFSCIKLNFLGTIANSVLGSACLLRLLGHLAWIRRASRNSDENLIIIARHLQFLDTSACSTIELPGLRRPNRKTCTSNYQANTIVLMPRFPACGCSFSSSLKQGEVSKISLSYHELSIPPTLIGPCHTS</sequence>
<comment type="caution">
    <text evidence="1">The sequence shown here is derived from an EMBL/GenBank/DDBJ whole genome shotgun (WGS) entry which is preliminary data.</text>
</comment>
<accession>A0AAN9QB98</accession>
<protein>
    <submittedName>
        <fullName evidence="1">Uncharacterized protein</fullName>
    </submittedName>
</protein>
<reference evidence="1 2" key="1">
    <citation type="submission" date="2024-01" db="EMBL/GenBank/DDBJ databases">
        <title>The genomes of 5 underutilized Papilionoideae crops provide insights into root nodulation and disease resistanc.</title>
        <authorList>
            <person name="Jiang F."/>
        </authorList>
    </citation>
    <scope>NUCLEOTIDE SEQUENCE [LARGE SCALE GENOMIC DNA]</scope>
    <source>
        <strain evidence="1">LVBAO_FW01</strain>
        <tissue evidence="1">Leaves</tissue>
    </source>
</reference>